<keyword evidence="1" id="KW-0732">Signal</keyword>
<evidence type="ECO:0000313" key="2">
    <source>
        <dbReference type="EMBL" id="OGG45769.1"/>
    </source>
</evidence>
<dbReference type="EMBL" id="MFKF01000366">
    <property type="protein sequence ID" value="OGG45769.1"/>
    <property type="molecule type" value="Genomic_DNA"/>
</dbReference>
<evidence type="ECO:0008006" key="4">
    <source>
        <dbReference type="Google" id="ProtNLM"/>
    </source>
</evidence>
<dbReference type="Gene3D" id="2.40.160.60">
    <property type="entry name" value="Outer membrane protein transport protein (OMPP1/FadL/TodX)"/>
    <property type="match status" value="1"/>
</dbReference>
<accession>A0A1F6C9B9</accession>
<gene>
    <name evidence="2" type="ORF">A3F84_12270</name>
</gene>
<feature type="chain" id="PRO_5009523288" description="PorV/PorQ family protein" evidence="1">
    <location>
        <begin position="26"/>
        <end position="318"/>
    </location>
</feature>
<dbReference type="Proteomes" id="UP000178606">
    <property type="component" value="Unassembled WGS sequence"/>
</dbReference>
<reference evidence="2 3" key="1">
    <citation type="journal article" date="2016" name="Nat. Commun.">
        <title>Thousands of microbial genomes shed light on interconnected biogeochemical processes in an aquifer system.</title>
        <authorList>
            <person name="Anantharaman K."/>
            <person name="Brown C.T."/>
            <person name="Hug L.A."/>
            <person name="Sharon I."/>
            <person name="Castelle C.J."/>
            <person name="Probst A.J."/>
            <person name="Thomas B.C."/>
            <person name="Singh A."/>
            <person name="Wilkins M.J."/>
            <person name="Karaoz U."/>
            <person name="Brodie E.L."/>
            <person name="Williams K.H."/>
            <person name="Hubbard S.S."/>
            <person name="Banfield J.F."/>
        </authorList>
    </citation>
    <scope>NUCLEOTIDE SEQUENCE [LARGE SCALE GENOMIC DNA]</scope>
    <source>
        <strain evidence="3">RIFCSPLOWO2_12_FULL_64_10</strain>
    </source>
</reference>
<organism evidence="2 3">
    <name type="scientific">Handelsmanbacteria sp. (strain RIFCSPLOWO2_12_FULL_64_10)</name>
    <dbReference type="NCBI Taxonomy" id="1817868"/>
    <lineage>
        <taxon>Bacteria</taxon>
        <taxon>Candidatus Handelsmaniibacteriota</taxon>
    </lineage>
</organism>
<name>A0A1F6C9B9_HANXR</name>
<sequence length="318" mass="33422">MNKPTVSFISALLAFFLLCPGSAQARAKFAGEFLALGAGARALGMGSAFVAVSDDATAGVWNPAGLTRIRRREAHAQHAEQFGGLVNHDQVNFGATLRGAGSVGFSLLRVGVDNIPITLLEHPDRPIGPDNRPVRVGSVSASDYAVHLSYARAVRKGLAAGGSVKLIRRKTGSGTGFGYGLDAGVLWDAAPGLVFGLAVRDLTQSRITYSSAATDKIAPTALVGVAYTWRFAALRGRLTGSLSAGLGQDAVSIEDGRRFNAGVEYSLRETVALRLGAEEGHFTAGGGVRFYGRFGVDVAFLSRSDLENSYRISAMVQF</sequence>
<feature type="signal peptide" evidence="1">
    <location>
        <begin position="1"/>
        <end position="25"/>
    </location>
</feature>
<dbReference type="SUPFAM" id="SSF56935">
    <property type="entry name" value="Porins"/>
    <property type="match status" value="1"/>
</dbReference>
<dbReference type="Pfam" id="PF13729">
    <property type="entry name" value="TraF_2"/>
    <property type="match status" value="1"/>
</dbReference>
<evidence type="ECO:0000313" key="3">
    <source>
        <dbReference type="Proteomes" id="UP000178606"/>
    </source>
</evidence>
<proteinExistence type="predicted"/>
<protein>
    <recommendedName>
        <fullName evidence="4">PorV/PorQ family protein</fullName>
    </recommendedName>
</protein>
<dbReference type="NCBIfam" id="NF033709">
    <property type="entry name" value="PorV_fam"/>
    <property type="match status" value="1"/>
</dbReference>
<dbReference type="InterPro" id="IPR032811">
    <property type="entry name" value="Put_conjugal_transfer"/>
</dbReference>
<comment type="caution">
    <text evidence="2">The sequence shown here is derived from an EMBL/GenBank/DDBJ whole genome shotgun (WGS) entry which is preliminary data.</text>
</comment>
<dbReference type="AlphaFoldDB" id="A0A1F6C9B9"/>
<evidence type="ECO:0000256" key="1">
    <source>
        <dbReference type="SAM" id="SignalP"/>
    </source>
</evidence>